<dbReference type="Proteomes" id="UP001225605">
    <property type="component" value="Unassembled WGS sequence"/>
</dbReference>
<proteinExistence type="predicted"/>
<reference evidence="5 6" key="1">
    <citation type="submission" date="2017-06" db="EMBL/GenBank/DDBJ databases">
        <title>Cultured bacterium strain Saccharothrix yanglingensis Hhs.015.</title>
        <authorList>
            <person name="Xia Y."/>
        </authorList>
    </citation>
    <scope>NUCLEOTIDE SEQUENCE [LARGE SCALE GENOMIC DNA]</scope>
    <source>
        <strain evidence="5 6">Hhs.015</strain>
    </source>
</reference>
<dbReference type="RefSeq" id="WP_306748043.1">
    <property type="nucleotide sequence ID" value="NZ_NSDM01000010.1"/>
</dbReference>
<dbReference type="InterPro" id="IPR000835">
    <property type="entry name" value="HTH_MarR-typ"/>
</dbReference>
<keyword evidence="1" id="KW-0805">Transcription regulation</keyword>
<organism evidence="5 6">
    <name type="scientific">Saccharothrix yanglingensis</name>
    <dbReference type="NCBI Taxonomy" id="659496"/>
    <lineage>
        <taxon>Bacteria</taxon>
        <taxon>Bacillati</taxon>
        <taxon>Actinomycetota</taxon>
        <taxon>Actinomycetes</taxon>
        <taxon>Pseudonocardiales</taxon>
        <taxon>Pseudonocardiaceae</taxon>
        <taxon>Saccharothrix</taxon>
    </lineage>
</organism>
<accession>A0ABU0X657</accession>
<dbReference type="EMBL" id="NSDM01000010">
    <property type="protein sequence ID" value="MDQ2586739.1"/>
    <property type="molecule type" value="Genomic_DNA"/>
</dbReference>
<evidence type="ECO:0000259" key="4">
    <source>
        <dbReference type="Pfam" id="PF12802"/>
    </source>
</evidence>
<evidence type="ECO:0000313" key="5">
    <source>
        <dbReference type="EMBL" id="MDQ2586739.1"/>
    </source>
</evidence>
<evidence type="ECO:0000256" key="3">
    <source>
        <dbReference type="ARBA" id="ARBA00023163"/>
    </source>
</evidence>
<keyword evidence="6" id="KW-1185">Reference proteome</keyword>
<dbReference type="InterPro" id="IPR036390">
    <property type="entry name" value="WH_DNA-bd_sf"/>
</dbReference>
<gene>
    <name evidence="5" type="ORF">CKY47_22640</name>
</gene>
<keyword evidence="3" id="KW-0804">Transcription</keyword>
<dbReference type="Pfam" id="PF12802">
    <property type="entry name" value="MarR_2"/>
    <property type="match status" value="1"/>
</dbReference>
<evidence type="ECO:0000313" key="6">
    <source>
        <dbReference type="Proteomes" id="UP001225605"/>
    </source>
</evidence>
<feature type="domain" description="HTH marR-type" evidence="4">
    <location>
        <begin position="19"/>
        <end position="79"/>
    </location>
</feature>
<dbReference type="InterPro" id="IPR036388">
    <property type="entry name" value="WH-like_DNA-bd_sf"/>
</dbReference>
<protein>
    <submittedName>
        <fullName evidence="5">MarR family transcriptional regulator</fullName>
    </submittedName>
</protein>
<dbReference type="Gene3D" id="1.10.287.160">
    <property type="entry name" value="HR1 repeat"/>
    <property type="match status" value="1"/>
</dbReference>
<dbReference type="InterPro" id="IPR052362">
    <property type="entry name" value="HTH-GbsR_regulator"/>
</dbReference>
<sequence>MTGHAEAAERLALTLTRGGLQRMTARVLAMLLFSDQDTVTAGELADLLGASPGSVSTAIKGLASVGLIEKVPSPGSRREHFRFPDDGWATLMSEQNAVVRQMRAAAEAGIAAAGEDSAAGRRLADMRDFYTHLMRELPAVVDRWRDGATGTGADGRGTTRR</sequence>
<dbReference type="Gene3D" id="1.10.10.10">
    <property type="entry name" value="Winged helix-like DNA-binding domain superfamily/Winged helix DNA-binding domain"/>
    <property type="match status" value="1"/>
</dbReference>
<comment type="caution">
    <text evidence="5">The sequence shown here is derived from an EMBL/GenBank/DDBJ whole genome shotgun (WGS) entry which is preliminary data.</text>
</comment>
<evidence type="ECO:0000256" key="2">
    <source>
        <dbReference type="ARBA" id="ARBA00023125"/>
    </source>
</evidence>
<keyword evidence="2" id="KW-0238">DNA-binding</keyword>
<dbReference type="PANTHER" id="PTHR38465">
    <property type="entry name" value="HTH-TYPE TRANSCRIPTIONAL REGULATOR MJ1563-RELATED"/>
    <property type="match status" value="1"/>
</dbReference>
<evidence type="ECO:0000256" key="1">
    <source>
        <dbReference type="ARBA" id="ARBA00023015"/>
    </source>
</evidence>
<dbReference type="SUPFAM" id="SSF46785">
    <property type="entry name" value="Winged helix' DNA-binding domain"/>
    <property type="match status" value="1"/>
</dbReference>
<dbReference type="PANTHER" id="PTHR38465:SF2">
    <property type="entry name" value="HTH-TYPE TRANSCRIPTIONAL REGULATOR MMPR5"/>
    <property type="match status" value="1"/>
</dbReference>
<name>A0ABU0X657_9PSEU</name>